<evidence type="ECO:0000313" key="1">
    <source>
        <dbReference type="EMBL" id="CAH6377178.1"/>
    </source>
</evidence>
<keyword evidence="1" id="KW-0614">Plasmid</keyword>
<reference evidence="1" key="1">
    <citation type="submission" date="2022-05" db="EMBL/GenBank/DDBJ databases">
        <authorList>
            <person name="Pothier F. J."/>
        </authorList>
    </citation>
    <scope>NUCLEOTIDE SEQUENCE</scope>
    <source>
        <strain evidence="1">DAPP-PG734</strain>
        <plasmid evidence="1">P2</plasmid>
    </source>
</reference>
<protein>
    <submittedName>
        <fullName evidence="1">MarR family transcriptional regulator</fullName>
    </submittedName>
</protein>
<dbReference type="Proteomes" id="UP001158961">
    <property type="component" value="Plasmid P2"/>
</dbReference>
<gene>
    <name evidence="1" type="ORF">DAPPPG734_24305</name>
</gene>
<dbReference type="EMBL" id="OW970317">
    <property type="protein sequence ID" value="CAH6377178.1"/>
    <property type="molecule type" value="Genomic_DNA"/>
</dbReference>
<geneLocation type="plasmid" evidence="1 2">
    <name>P2</name>
</geneLocation>
<evidence type="ECO:0000313" key="2">
    <source>
        <dbReference type="Proteomes" id="UP001158961"/>
    </source>
</evidence>
<proteinExistence type="predicted"/>
<organism evidence="1 2">
    <name type="scientific">Enterobacter agglomerans</name>
    <name type="common">Erwinia herbicola</name>
    <name type="synonym">Pantoea agglomerans</name>
    <dbReference type="NCBI Taxonomy" id="549"/>
    <lineage>
        <taxon>Bacteria</taxon>
        <taxon>Pseudomonadati</taxon>
        <taxon>Pseudomonadota</taxon>
        <taxon>Gammaproteobacteria</taxon>
        <taxon>Enterobacterales</taxon>
        <taxon>Erwiniaceae</taxon>
        <taxon>Pantoea</taxon>
        <taxon>Pantoea agglomerans group</taxon>
    </lineage>
</organism>
<accession>A0AAN2FHT2</accession>
<name>A0AAN2FHT2_ENTAG</name>
<sequence length="79" mass="9219">MICKMKPTGTPIRLAWPQHLVLWKRMVSRYPEPARVRQEAVMLSQFPKHTGQSGVICRQHDERRVVVSLAEQGRRIEGR</sequence>
<dbReference type="AlphaFoldDB" id="A0AAN2FHT2"/>